<evidence type="ECO:0000256" key="3">
    <source>
        <dbReference type="ARBA" id="ARBA00006263"/>
    </source>
</evidence>
<evidence type="ECO:0000256" key="6">
    <source>
        <dbReference type="ARBA" id="ARBA00022692"/>
    </source>
</evidence>
<evidence type="ECO:0000256" key="4">
    <source>
        <dbReference type="ARBA" id="ARBA00022475"/>
    </source>
</evidence>
<dbReference type="PANTHER" id="PTHR34308">
    <property type="entry name" value="COBALAMIN BIOSYNTHESIS PROTEIN CBIB"/>
    <property type="match status" value="1"/>
</dbReference>
<feature type="transmembrane region" description="Helical" evidence="9">
    <location>
        <begin position="55"/>
        <end position="77"/>
    </location>
</feature>
<keyword evidence="7 9" id="KW-1133">Transmembrane helix</keyword>
<dbReference type="RefSeq" id="WP_368504561.1">
    <property type="nucleotide sequence ID" value="NZ_CP162551.1"/>
</dbReference>
<keyword evidence="4 9" id="KW-1003">Cell membrane</keyword>
<keyword evidence="8 9" id="KW-0472">Membrane</keyword>
<comment type="function">
    <text evidence="9">Converts cobyric acid to cobinamide by the addition of aminopropanol on the F carboxylic group.</text>
</comment>
<accession>A0AB39BUH6</accession>
<comment type="subcellular location">
    <subcellularLocation>
        <location evidence="1 9">Cell membrane</location>
        <topology evidence="1 9">Multi-pass membrane protein</topology>
    </subcellularLocation>
</comment>
<keyword evidence="5 9" id="KW-0169">Cobalamin biosynthesis</keyword>
<gene>
    <name evidence="10" type="primary">cbiB</name>
    <name evidence="9" type="synonym">cobD</name>
    <name evidence="10" type="ORF">AB3N04_02430</name>
</gene>
<sequence>MIVLYHLLSITLAVVIDRILGDPRSLPHPVVGMGRVITFFERRLNHGTHKYLKGWLMMLVLLSLSGGFAFILIYIAFSIHVALGIFIEAWIISTTIATKGLKKAAIDVEEPLLEGRLIDARRQLSYIVGRDTSELDEEEISRATIETVAENTSDGITAPLFYALIGGAPLAMIYRAVNTGDSMVGYLNDRYREFGYAAAKLDDALNFIPSRLSGIVMIACNQPHLKRTKRQCLNVLFRDAKKHPSPNSGWGEAAMAAILAIQLGGRNMYFGEVSNRAKMGDPLIPINVHHISVATEVMTRTVYRFTILLWMIGGVWIVIT</sequence>
<evidence type="ECO:0000256" key="1">
    <source>
        <dbReference type="ARBA" id="ARBA00004651"/>
    </source>
</evidence>
<keyword evidence="6 9" id="KW-0812">Transmembrane</keyword>
<evidence type="ECO:0000256" key="8">
    <source>
        <dbReference type="ARBA" id="ARBA00023136"/>
    </source>
</evidence>
<dbReference type="PANTHER" id="PTHR34308:SF1">
    <property type="entry name" value="COBALAMIN BIOSYNTHESIS PROTEIN CBIB"/>
    <property type="match status" value="1"/>
</dbReference>
<dbReference type="AlphaFoldDB" id="A0AB39BUH6"/>
<dbReference type="GO" id="GO:0015420">
    <property type="term" value="F:ABC-type vitamin B12 transporter activity"/>
    <property type="evidence" value="ECO:0007669"/>
    <property type="project" value="UniProtKB-UniRule"/>
</dbReference>
<reference evidence="10" key="1">
    <citation type="submission" date="2024-07" db="EMBL/GenBank/DDBJ databases">
        <title>Identification and characteristics of an arsenic-resistant bacterial isolate, which belongs to a novel species.</title>
        <authorList>
            <person name="Juszczyk A."/>
            <person name="Kowalczyk A."/>
            <person name="Was K."/>
            <person name="Kosowicz W."/>
            <person name="Budzyn A."/>
            <person name="Latowski D."/>
        </authorList>
    </citation>
    <scope>NUCLEOTIDE SEQUENCE</scope>
    <source>
        <strain evidence="10">As8PL</strain>
    </source>
</reference>
<organism evidence="10">
    <name type="scientific">Alkalihalophilus sp. As8PL</name>
    <dbReference type="NCBI Taxonomy" id="3237103"/>
    <lineage>
        <taxon>Bacteria</taxon>
        <taxon>Bacillati</taxon>
        <taxon>Bacillota</taxon>
        <taxon>Bacilli</taxon>
        <taxon>Bacillales</taxon>
        <taxon>Bacillaceae</taxon>
        <taxon>Alkalihalophilus</taxon>
    </lineage>
</organism>
<dbReference type="GO" id="GO:0048472">
    <property type="term" value="F:threonine-phosphate decarboxylase activity"/>
    <property type="evidence" value="ECO:0007669"/>
    <property type="project" value="InterPro"/>
</dbReference>
<protein>
    <recommendedName>
        <fullName evidence="9">Cobalamin biosynthesis protein CobD</fullName>
    </recommendedName>
</protein>
<comment type="pathway">
    <text evidence="2 9">Cofactor biosynthesis; adenosylcobalamin biosynthesis.</text>
</comment>
<feature type="transmembrane region" description="Helical" evidence="9">
    <location>
        <begin position="302"/>
        <end position="319"/>
    </location>
</feature>
<name>A0AB39BUH6_9BACI</name>
<dbReference type="EMBL" id="CP162551">
    <property type="protein sequence ID" value="XDI37193.1"/>
    <property type="molecule type" value="Genomic_DNA"/>
</dbReference>
<evidence type="ECO:0000256" key="2">
    <source>
        <dbReference type="ARBA" id="ARBA00004953"/>
    </source>
</evidence>
<dbReference type="HAMAP" id="MF_00024">
    <property type="entry name" value="CobD_CbiB"/>
    <property type="match status" value="1"/>
</dbReference>
<dbReference type="GO" id="GO:0009236">
    <property type="term" value="P:cobalamin biosynthetic process"/>
    <property type="evidence" value="ECO:0007669"/>
    <property type="project" value="UniProtKB-UniRule"/>
</dbReference>
<dbReference type="Pfam" id="PF03186">
    <property type="entry name" value="CobD_Cbib"/>
    <property type="match status" value="1"/>
</dbReference>
<evidence type="ECO:0000256" key="5">
    <source>
        <dbReference type="ARBA" id="ARBA00022573"/>
    </source>
</evidence>
<comment type="caution">
    <text evidence="9">Lacks conserved residue(s) required for the propagation of feature annotation.</text>
</comment>
<proteinExistence type="inferred from homology"/>
<dbReference type="GO" id="GO:0005886">
    <property type="term" value="C:plasma membrane"/>
    <property type="evidence" value="ECO:0007669"/>
    <property type="project" value="UniProtKB-SubCell"/>
</dbReference>
<dbReference type="InterPro" id="IPR004485">
    <property type="entry name" value="Cobalamin_biosynth_CobD/CbiB"/>
</dbReference>
<evidence type="ECO:0000256" key="7">
    <source>
        <dbReference type="ARBA" id="ARBA00022989"/>
    </source>
</evidence>
<evidence type="ECO:0000256" key="9">
    <source>
        <dbReference type="HAMAP-Rule" id="MF_00024"/>
    </source>
</evidence>
<dbReference type="NCBIfam" id="TIGR00380">
    <property type="entry name" value="cobal_cbiB"/>
    <property type="match status" value="1"/>
</dbReference>
<evidence type="ECO:0000313" key="10">
    <source>
        <dbReference type="EMBL" id="XDI37193.1"/>
    </source>
</evidence>
<comment type="similarity">
    <text evidence="3 9">Belongs to the CobD/CbiB family.</text>
</comment>